<dbReference type="Pfam" id="PF16859">
    <property type="entry name" value="TetR_C_11"/>
    <property type="match status" value="1"/>
</dbReference>
<dbReference type="RefSeq" id="WP_329073936.1">
    <property type="nucleotide sequence ID" value="NZ_CP109495.1"/>
</dbReference>
<evidence type="ECO:0000313" key="6">
    <source>
        <dbReference type="Proteomes" id="UP001432209"/>
    </source>
</evidence>
<dbReference type="SUPFAM" id="SSF48498">
    <property type="entry name" value="Tetracyclin repressor-like, C-terminal domain"/>
    <property type="match status" value="1"/>
</dbReference>
<evidence type="ECO:0000256" key="2">
    <source>
        <dbReference type="ARBA" id="ARBA00023163"/>
    </source>
</evidence>
<feature type="region of interest" description="Disordered" evidence="3">
    <location>
        <begin position="1"/>
        <end position="26"/>
    </location>
</feature>
<name>A0ABZ1ZV78_STRNV</name>
<evidence type="ECO:0000259" key="4">
    <source>
        <dbReference type="Pfam" id="PF16859"/>
    </source>
</evidence>
<keyword evidence="1" id="KW-0805">Transcription regulation</keyword>
<sequence length="103" mass="11081">MLSEVNGDDSNIGTGGEQGAAACRGERQQQLEAILEREQARGRERPTLERTTDAILAPLYYRAVFTNEPLTSGWAYDLVSHLVSDENGAAEAPDSASDSLLAD</sequence>
<feature type="domain" description="Tetracyclin repressor-like C-terminal" evidence="4">
    <location>
        <begin position="21"/>
        <end position="81"/>
    </location>
</feature>
<organism evidence="5 6">
    <name type="scientific">Streptomyces niveus</name>
    <name type="common">Streptomyces spheroides</name>
    <dbReference type="NCBI Taxonomy" id="193462"/>
    <lineage>
        <taxon>Bacteria</taxon>
        <taxon>Bacillati</taxon>
        <taxon>Actinomycetota</taxon>
        <taxon>Actinomycetes</taxon>
        <taxon>Kitasatosporales</taxon>
        <taxon>Streptomycetaceae</taxon>
        <taxon>Streptomyces</taxon>
    </lineage>
</organism>
<keyword evidence="2" id="KW-0804">Transcription</keyword>
<proteinExistence type="predicted"/>
<evidence type="ECO:0000313" key="5">
    <source>
        <dbReference type="EMBL" id="WUX50362.1"/>
    </source>
</evidence>
<dbReference type="Proteomes" id="UP001432209">
    <property type="component" value="Chromosome"/>
</dbReference>
<accession>A0ABZ1ZV78</accession>
<dbReference type="InterPro" id="IPR036271">
    <property type="entry name" value="Tet_transcr_reg_TetR-rel_C_sf"/>
</dbReference>
<dbReference type="InterPro" id="IPR011075">
    <property type="entry name" value="TetR_C"/>
</dbReference>
<gene>
    <name evidence="5" type="ORF">OG442_01660</name>
</gene>
<evidence type="ECO:0000256" key="3">
    <source>
        <dbReference type="SAM" id="MobiDB-lite"/>
    </source>
</evidence>
<evidence type="ECO:0000256" key="1">
    <source>
        <dbReference type="ARBA" id="ARBA00023015"/>
    </source>
</evidence>
<reference evidence="5" key="1">
    <citation type="submission" date="2022-10" db="EMBL/GenBank/DDBJ databases">
        <title>The complete genomes of actinobacterial strains from the NBC collection.</title>
        <authorList>
            <person name="Joergensen T.S."/>
            <person name="Alvarez Arevalo M."/>
            <person name="Sterndorff E.B."/>
            <person name="Faurdal D."/>
            <person name="Vuksanovic O."/>
            <person name="Mourched A.-S."/>
            <person name="Charusanti P."/>
            <person name="Shaw S."/>
            <person name="Blin K."/>
            <person name="Weber T."/>
        </authorList>
    </citation>
    <scope>NUCLEOTIDE SEQUENCE</scope>
    <source>
        <strain evidence="5">NBC_01432</strain>
    </source>
</reference>
<dbReference type="EMBL" id="CP109495">
    <property type="protein sequence ID" value="WUX50362.1"/>
    <property type="molecule type" value="Genomic_DNA"/>
</dbReference>
<dbReference type="Gene3D" id="1.10.357.10">
    <property type="entry name" value="Tetracycline Repressor, domain 2"/>
    <property type="match status" value="1"/>
</dbReference>
<protein>
    <submittedName>
        <fullName evidence="5">TetR/AcrR family transcriptional regulator C-terminal ligand-binding domain-containing protein</fullName>
    </submittedName>
</protein>
<keyword evidence="6" id="KW-1185">Reference proteome</keyword>